<dbReference type="SMART" id="SM00458">
    <property type="entry name" value="RICIN"/>
    <property type="match status" value="2"/>
</dbReference>
<feature type="domain" description="Ricin B lectin" evidence="1">
    <location>
        <begin position="343"/>
        <end position="512"/>
    </location>
</feature>
<dbReference type="Gene3D" id="2.80.10.50">
    <property type="match status" value="2"/>
</dbReference>
<evidence type="ECO:0000313" key="3">
    <source>
        <dbReference type="Proteomes" id="UP000598174"/>
    </source>
</evidence>
<accession>A0A919M924</accession>
<reference evidence="2" key="1">
    <citation type="submission" date="2021-01" db="EMBL/GenBank/DDBJ databases">
        <title>Whole genome shotgun sequence of Actinoplanes ferrugineus NBRC 15555.</title>
        <authorList>
            <person name="Komaki H."/>
            <person name="Tamura T."/>
        </authorList>
    </citation>
    <scope>NUCLEOTIDE SEQUENCE</scope>
    <source>
        <strain evidence="2">NBRC 15555</strain>
    </source>
</reference>
<name>A0A919M924_9ACTN</name>
<evidence type="ECO:0000313" key="2">
    <source>
        <dbReference type="EMBL" id="GIE11071.1"/>
    </source>
</evidence>
<dbReference type="RefSeq" id="WP_203817603.1">
    <property type="nucleotide sequence ID" value="NZ_BAAABP010000032.1"/>
</dbReference>
<feature type="domain" description="Ricin B lectin" evidence="1">
    <location>
        <begin position="182"/>
        <end position="327"/>
    </location>
</feature>
<dbReference type="InterPro" id="IPR035992">
    <property type="entry name" value="Ricin_B-like_lectins"/>
</dbReference>
<dbReference type="Pfam" id="PF00652">
    <property type="entry name" value="Ricin_B_lectin"/>
    <property type="match status" value="1"/>
</dbReference>
<dbReference type="PROSITE" id="PS50231">
    <property type="entry name" value="RICIN_B_LECTIN"/>
    <property type="match status" value="2"/>
</dbReference>
<gene>
    <name evidence="2" type="ORF">Afe05nite_29110</name>
</gene>
<keyword evidence="3" id="KW-1185">Reference proteome</keyword>
<evidence type="ECO:0000259" key="1">
    <source>
        <dbReference type="SMART" id="SM00458"/>
    </source>
</evidence>
<protein>
    <recommendedName>
        <fullName evidence="1">Ricin B lectin domain-containing protein</fullName>
    </recommendedName>
</protein>
<dbReference type="Proteomes" id="UP000598174">
    <property type="component" value="Unassembled WGS sequence"/>
</dbReference>
<dbReference type="InterPro" id="IPR000772">
    <property type="entry name" value="Ricin_B_lectin"/>
</dbReference>
<organism evidence="2 3">
    <name type="scientific">Paractinoplanes ferrugineus</name>
    <dbReference type="NCBI Taxonomy" id="113564"/>
    <lineage>
        <taxon>Bacteria</taxon>
        <taxon>Bacillati</taxon>
        <taxon>Actinomycetota</taxon>
        <taxon>Actinomycetes</taxon>
        <taxon>Micromonosporales</taxon>
        <taxon>Micromonosporaceae</taxon>
        <taxon>Paractinoplanes</taxon>
    </lineage>
</organism>
<dbReference type="SUPFAM" id="SSF50370">
    <property type="entry name" value="Ricin B-like lectins"/>
    <property type="match status" value="2"/>
</dbReference>
<dbReference type="EMBL" id="BOMM01000022">
    <property type="protein sequence ID" value="GIE11071.1"/>
    <property type="molecule type" value="Genomic_DNA"/>
</dbReference>
<proteinExistence type="predicted"/>
<sequence>MMRIKPVDDRGSLPMALLLTLVGMTLSATMATMVISAVRASSYGIRRGLDLHAAQAGLEVARAQVRGAVKPGTVMDDDGDYAGFNGMLPCGPLTGFVDAAQTMRYAVTIAYYQTDPQDMSDADLTAKKVTCTGLQAPAKVPAFALFTSTGNIVGQTQSRTLTGTYIVHTSNANISGGLIHIYRAANSSVTDLCVDAGSGNPPAGYKVTMQPCSAGKVSQSWAYTSLLQIQLVSSQNPDHVDGLCLDSAIPHAANGYVYMALCKTPAGANSFSQAWSFNDSANLMGSKPDGSDIDSFCFNVTAAATPGAQIYLQSNCNKSYDNVQTFSADANVGAGAASSDTNRALGQLINYAQFGRCLDDTGKNINATNMIAWPCKQNPNPNKVSWNQRYMPEKSLPAGKGGQPDNKIKTVIKTSTTLAAPWYCLQSPLATSVGSYVTTKLCVDGQANQQWTIYGRTDQYATSYIYVDSAGYCLQPRAPNASPPDLYQTVNSISKIYVAKCDGNTLQKWNANKNVIDALALKDLSEK</sequence>
<dbReference type="AlphaFoldDB" id="A0A919M924"/>
<comment type="caution">
    <text evidence="2">The sequence shown here is derived from an EMBL/GenBank/DDBJ whole genome shotgun (WGS) entry which is preliminary data.</text>
</comment>